<gene>
    <name evidence="2" type="ORF">MRATA1EN1_LOCUS16688</name>
</gene>
<feature type="region of interest" description="Disordered" evidence="1">
    <location>
        <begin position="55"/>
        <end position="77"/>
    </location>
</feature>
<dbReference type="EMBL" id="OX459963">
    <property type="protein sequence ID" value="CAI9167726.1"/>
    <property type="molecule type" value="Genomic_DNA"/>
</dbReference>
<proteinExistence type="predicted"/>
<sequence length="116" mass="12816">MNSEHQTGNVSEPSNNSNNLALHTVLPYTRFYLNAATTLSEHIIHLLQVRSQVPAAKNSSSAPGSNRQVGERGLNPGSQICSHHIPLPPHTCPLQHLHLFLHLSLSSSDYEFLWCT</sequence>
<protein>
    <submittedName>
        <fullName evidence="2">Uncharacterized protein</fullName>
    </submittedName>
</protein>
<feature type="compositionally biased region" description="Polar residues" evidence="1">
    <location>
        <begin position="57"/>
        <end position="68"/>
    </location>
</feature>
<organism evidence="2 3">
    <name type="scientific">Rangifer tarandus platyrhynchus</name>
    <name type="common">Svalbard reindeer</name>
    <dbReference type="NCBI Taxonomy" id="3082113"/>
    <lineage>
        <taxon>Eukaryota</taxon>
        <taxon>Metazoa</taxon>
        <taxon>Chordata</taxon>
        <taxon>Craniata</taxon>
        <taxon>Vertebrata</taxon>
        <taxon>Euteleostomi</taxon>
        <taxon>Mammalia</taxon>
        <taxon>Eutheria</taxon>
        <taxon>Laurasiatheria</taxon>
        <taxon>Artiodactyla</taxon>
        <taxon>Ruminantia</taxon>
        <taxon>Pecora</taxon>
        <taxon>Cervidae</taxon>
        <taxon>Odocoileinae</taxon>
        <taxon>Rangifer</taxon>
    </lineage>
</organism>
<evidence type="ECO:0000313" key="3">
    <source>
        <dbReference type="Proteomes" id="UP001176941"/>
    </source>
</evidence>
<accession>A0ABN8Z3K5</accession>
<keyword evidence="3" id="KW-1185">Reference proteome</keyword>
<reference evidence="2" key="1">
    <citation type="submission" date="2023-04" db="EMBL/GenBank/DDBJ databases">
        <authorList>
            <consortium name="ELIXIR-Norway"/>
        </authorList>
    </citation>
    <scope>NUCLEOTIDE SEQUENCE [LARGE SCALE GENOMIC DNA]</scope>
</reference>
<name>A0ABN8Z3K5_RANTA</name>
<evidence type="ECO:0000256" key="1">
    <source>
        <dbReference type="SAM" id="MobiDB-lite"/>
    </source>
</evidence>
<dbReference type="Proteomes" id="UP001176941">
    <property type="component" value="Chromosome 27"/>
</dbReference>
<evidence type="ECO:0000313" key="2">
    <source>
        <dbReference type="EMBL" id="CAI9167726.1"/>
    </source>
</evidence>